<comment type="caution">
    <text evidence="1">The sequence shown here is derived from an EMBL/GenBank/DDBJ whole genome shotgun (WGS) entry which is preliminary data.</text>
</comment>
<organism evidence="1 2">
    <name type="scientific">Mycena citricolor</name>
    <dbReference type="NCBI Taxonomy" id="2018698"/>
    <lineage>
        <taxon>Eukaryota</taxon>
        <taxon>Fungi</taxon>
        <taxon>Dikarya</taxon>
        <taxon>Basidiomycota</taxon>
        <taxon>Agaricomycotina</taxon>
        <taxon>Agaricomycetes</taxon>
        <taxon>Agaricomycetidae</taxon>
        <taxon>Agaricales</taxon>
        <taxon>Marasmiineae</taxon>
        <taxon>Mycenaceae</taxon>
        <taxon>Mycena</taxon>
    </lineage>
</organism>
<dbReference type="EMBL" id="CAVNYO010000421">
    <property type="protein sequence ID" value="CAK5278062.1"/>
    <property type="molecule type" value="Genomic_DNA"/>
</dbReference>
<protein>
    <submittedName>
        <fullName evidence="1">Uncharacterized protein</fullName>
    </submittedName>
</protein>
<keyword evidence="2" id="KW-1185">Reference proteome</keyword>
<dbReference type="AlphaFoldDB" id="A0AAD2HLE5"/>
<evidence type="ECO:0000313" key="2">
    <source>
        <dbReference type="Proteomes" id="UP001295794"/>
    </source>
</evidence>
<gene>
    <name evidence="1" type="ORF">MYCIT1_LOCUS27314</name>
</gene>
<proteinExistence type="predicted"/>
<evidence type="ECO:0000313" key="1">
    <source>
        <dbReference type="EMBL" id="CAK5278062.1"/>
    </source>
</evidence>
<accession>A0AAD2HLE5</accession>
<dbReference type="Proteomes" id="UP001295794">
    <property type="component" value="Unassembled WGS sequence"/>
</dbReference>
<name>A0AAD2HLE5_9AGAR</name>
<sequence length="206" mass="23628">PDSSHPLPFRQCSQEGHWENAILAWSTGIHPRDLPIAHQIRVHLPVLHPHLPHVDPARPIPMLGGAQVDQRVEHPRAPVELVLRNREHGEVPRLAHDAGAVWEPDEDARAVDEARLDVPFREVSQLWGLEFARFELDVVRWTRFGGGVLGCENTVQSLGVVRNLCPSDRTHRRHSQLRRRVRYRACLVDVLYRPPRGCAYPHRRPL</sequence>
<feature type="non-terminal residue" evidence="1">
    <location>
        <position position="1"/>
    </location>
</feature>
<reference evidence="1" key="1">
    <citation type="submission" date="2023-11" db="EMBL/GenBank/DDBJ databases">
        <authorList>
            <person name="De Vega J J."/>
            <person name="De Vega J J."/>
        </authorList>
    </citation>
    <scope>NUCLEOTIDE SEQUENCE</scope>
</reference>